<proteinExistence type="predicted"/>
<dbReference type="GO" id="GO:0061025">
    <property type="term" value="P:membrane fusion"/>
    <property type="evidence" value="ECO:0007669"/>
    <property type="project" value="TreeGrafter"/>
</dbReference>
<dbReference type="AlphaFoldDB" id="A0A7J7GCM9"/>
<sequence>MPYFNSYVERLLDRISNGVLAEDRRTVIAELQFVVAGSRAAQLAFEAMGFPVLLRVLKEEHDDVEMCSRNSCECLAPINQAKALKNEVQPTSINTDLLSREAESISLLLSLLVTQSHSNYSSWNNSTYGHANGS</sequence>
<dbReference type="GO" id="GO:0006888">
    <property type="term" value="P:endoplasmic reticulum to Golgi vesicle-mediated transport"/>
    <property type="evidence" value="ECO:0007669"/>
    <property type="project" value="TreeGrafter"/>
</dbReference>
<protein>
    <submittedName>
        <fullName evidence="1">Uncharacterized protein</fullName>
    </submittedName>
</protein>
<dbReference type="EMBL" id="JACBKZ010000011">
    <property type="protein sequence ID" value="KAF5938543.1"/>
    <property type="molecule type" value="Genomic_DNA"/>
</dbReference>
<dbReference type="GO" id="GO:0006886">
    <property type="term" value="P:intracellular protein transport"/>
    <property type="evidence" value="ECO:0007669"/>
    <property type="project" value="TreeGrafter"/>
</dbReference>
<accession>A0A7J7GCM9</accession>
<evidence type="ECO:0000313" key="1">
    <source>
        <dbReference type="EMBL" id="KAF5938543.1"/>
    </source>
</evidence>
<keyword evidence="2" id="KW-1185">Reference proteome</keyword>
<dbReference type="InterPro" id="IPR011989">
    <property type="entry name" value="ARM-like"/>
</dbReference>
<dbReference type="InterPro" id="IPR024095">
    <property type="entry name" value="Vesicle_P115"/>
</dbReference>
<evidence type="ECO:0000313" key="2">
    <source>
        <dbReference type="Proteomes" id="UP000593564"/>
    </source>
</evidence>
<reference evidence="2" key="1">
    <citation type="journal article" date="2020" name="Nat. Commun.">
        <title>Genome assembly of wild tea tree DASZ reveals pedigree and selection history of tea varieties.</title>
        <authorList>
            <person name="Zhang W."/>
            <person name="Zhang Y."/>
            <person name="Qiu H."/>
            <person name="Guo Y."/>
            <person name="Wan H."/>
            <person name="Zhang X."/>
            <person name="Scossa F."/>
            <person name="Alseekh S."/>
            <person name="Zhang Q."/>
            <person name="Wang P."/>
            <person name="Xu L."/>
            <person name="Schmidt M.H."/>
            <person name="Jia X."/>
            <person name="Li D."/>
            <person name="Zhu A."/>
            <person name="Guo F."/>
            <person name="Chen W."/>
            <person name="Ni D."/>
            <person name="Usadel B."/>
            <person name="Fernie A.R."/>
            <person name="Wen W."/>
        </authorList>
    </citation>
    <scope>NUCLEOTIDE SEQUENCE [LARGE SCALE GENOMIC DNA]</scope>
    <source>
        <strain evidence="2">cv. G240</strain>
    </source>
</reference>
<comment type="caution">
    <text evidence="1">The sequence shown here is derived from an EMBL/GenBank/DDBJ whole genome shotgun (WGS) entry which is preliminary data.</text>
</comment>
<dbReference type="GO" id="GO:0005783">
    <property type="term" value="C:endoplasmic reticulum"/>
    <property type="evidence" value="ECO:0007669"/>
    <property type="project" value="TreeGrafter"/>
</dbReference>
<dbReference type="GO" id="GO:0048211">
    <property type="term" value="P:Golgi vesicle docking"/>
    <property type="evidence" value="ECO:0007669"/>
    <property type="project" value="TreeGrafter"/>
</dbReference>
<dbReference type="Gene3D" id="1.25.10.10">
    <property type="entry name" value="Leucine-rich Repeat Variant"/>
    <property type="match status" value="1"/>
</dbReference>
<dbReference type="PANTHER" id="PTHR10013:SF0">
    <property type="entry name" value="GENERAL VESICULAR TRANSPORT FACTOR P115"/>
    <property type="match status" value="1"/>
</dbReference>
<dbReference type="PANTHER" id="PTHR10013">
    <property type="entry name" value="GENERAL VESICULAR TRANSPORT FACTOR P115"/>
    <property type="match status" value="1"/>
</dbReference>
<organism evidence="1 2">
    <name type="scientific">Camellia sinensis</name>
    <name type="common">Tea plant</name>
    <name type="synonym">Thea sinensis</name>
    <dbReference type="NCBI Taxonomy" id="4442"/>
    <lineage>
        <taxon>Eukaryota</taxon>
        <taxon>Viridiplantae</taxon>
        <taxon>Streptophyta</taxon>
        <taxon>Embryophyta</taxon>
        <taxon>Tracheophyta</taxon>
        <taxon>Spermatophyta</taxon>
        <taxon>Magnoliopsida</taxon>
        <taxon>eudicotyledons</taxon>
        <taxon>Gunneridae</taxon>
        <taxon>Pentapetalae</taxon>
        <taxon>asterids</taxon>
        <taxon>Ericales</taxon>
        <taxon>Theaceae</taxon>
        <taxon>Camellia</taxon>
    </lineage>
</organism>
<name>A0A7J7GCM9_CAMSI</name>
<reference evidence="1 2" key="2">
    <citation type="submission" date="2020-07" db="EMBL/GenBank/DDBJ databases">
        <title>Genome assembly of wild tea tree DASZ reveals pedigree and selection history of tea varieties.</title>
        <authorList>
            <person name="Zhang W."/>
        </authorList>
    </citation>
    <scope>NUCLEOTIDE SEQUENCE [LARGE SCALE GENOMIC DNA]</scope>
    <source>
        <strain evidence="2">cv. G240</strain>
        <tissue evidence="1">Leaf</tissue>
    </source>
</reference>
<dbReference type="Proteomes" id="UP000593564">
    <property type="component" value="Unassembled WGS sequence"/>
</dbReference>
<dbReference type="GO" id="GO:0005795">
    <property type="term" value="C:Golgi stack"/>
    <property type="evidence" value="ECO:0007669"/>
    <property type="project" value="TreeGrafter"/>
</dbReference>
<gene>
    <name evidence="1" type="ORF">HYC85_022802</name>
</gene>
<dbReference type="GO" id="GO:0012507">
    <property type="term" value="C:ER to Golgi transport vesicle membrane"/>
    <property type="evidence" value="ECO:0007669"/>
    <property type="project" value="TreeGrafter"/>
</dbReference>